<gene>
    <name evidence="2" type="ORF">CLV58_12815</name>
</gene>
<evidence type="ECO:0008006" key="4">
    <source>
        <dbReference type="Google" id="ProtNLM"/>
    </source>
</evidence>
<evidence type="ECO:0000313" key="3">
    <source>
        <dbReference type="Proteomes" id="UP000238375"/>
    </source>
</evidence>
<protein>
    <recommendedName>
        <fullName evidence="4">Outer membrane protein with beta-barrel domain</fullName>
    </recommendedName>
</protein>
<evidence type="ECO:0000313" key="2">
    <source>
        <dbReference type="EMBL" id="PRY28600.1"/>
    </source>
</evidence>
<dbReference type="AlphaFoldDB" id="A0A2T0S5B1"/>
<name>A0A2T0S5B1_9BACT</name>
<comment type="caution">
    <text evidence="2">The sequence shown here is derived from an EMBL/GenBank/DDBJ whole genome shotgun (WGS) entry which is preliminary data.</text>
</comment>
<feature type="signal peptide" evidence="1">
    <location>
        <begin position="1"/>
        <end position="20"/>
    </location>
</feature>
<sequence length="187" mass="20752">MRLFYLLPLLLIATYGTVHAQTPMKREIGLRSSLGNPLNAGFIYKKQLAENRYRRYRLGFVDATVNIKSPATLSQYTAGAAIGTEFRKDLDDRLQFIHGPEVNASLSVIAVGNANTIDQYTLVTPRIGIGYVLGVQYNFNSRWYVNLETIPGLAVEAQYGYPDSSPTYTVMANINLATVGLTGAYRF</sequence>
<accession>A0A2T0S5B1</accession>
<organism evidence="2 3">
    <name type="scientific">Spirosoma oryzae</name>
    <dbReference type="NCBI Taxonomy" id="1469603"/>
    <lineage>
        <taxon>Bacteria</taxon>
        <taxon>Pseudomonadati</taxon>
        <taxon>Bacteroidota</taxon>
        <taxon>Cytophagia</taxon>
        <taxon>Cytophagales</taxon>
        <taxon>Cytophagaceae</taxon>
        <taxon>Spirosoma</taxon>
    </lineage>
</organism>
<proteinExistence type="predicted"/>
<dbReference type="OrthoDB" id="952597at2"/>
<feature type="chain" id="PRO_5015560204" description="Outer membrane protein with beta-barrel domain" evidence="1">
    <location>
        <begin position="21"/>
        <end position="187"/>
    </location>
</feature>
<dbReference type="Proteomes" id="UP000238375">
    <property type="component" value="Unassembled WGS sequence"/>
</dbReference>
<evidence type="ECO:0000256" key="1">
    <source>
        <dbReference type="SAM" id="SignalP"/>
    </source>
</evidence>
<keyword evidence="3" id="KW-1185">Reference proteome</keyword>
<reference evidence="2 3" key="1">
    <citation type="submission" date="2018-03" db="EMBL/GenBank/DDBJ databases">
        <title>Genomic Encyclopedia of Archaeal and Bacterial Type Strains, Phase II (KMG-II): from individual species to whole genera.</title>
        <authorList>
            <person name="Goeker M."/>
        </authorList>
    </citation>
    <scope>NUCLEOTIDE SEQUENCE [LARGE SCALE GENOMIC DNA]</scope>
    <source>
        <strain evidence="2 3">DSM 28354</strain>
    </source>
</reference>
<keyword evidence="1" id="KW-0732">Signal</keyword>
<dbReference type="EMBL" id="PVTE01000028">
    <property type="protein sequence ID" value="PRY28600.1"/>
    <property type="molecule type" value="Genomic_DNA"/>
</dbReference>
<dbReference type="RefSeq" id="WP_106140242.1">
    <property type="nucleotide sequence ID" value="NZ_PVTE01000028.1"/>
</dbReference>